<evidence type="ECO:0000313" key="2">
    <source>
        <dbReference type="EMBL" id="EGU85700.1"/>
    </source>
</evidence>
<evidence type="ECO:0000256" key="1">
    <source>
        <dbReference type="SAM" id="MobiDB-lite"/>
    </source>
</evidence>
<dbReference type="OrthoDB" id="5332316at2759"/>
<gene>
    <name evidence="2" type="ORF">FOXB_03846</name>
</gene>
<proteinExistence type="predicted"/>
<accession>F9FBR9</accession>
<protein>
    <submittedName>
        <fullName evidence="2">Uncharacterized protein</fullName>
    </submittedName>
</protein>
<sequence>MWRLGSETQRPVCSQTSPSTNLKSHVSSQSTARMIRQKWLPNARVLFAAQKRCLSSPSARFPNFAENDESWGTLQEKLNSSLPNAGANSKPVPGTSLKGAMAQDHGSRYMLVMEGLPTSLRAADFHRLAPGTLSGWENFITNVHQERDPWTMEPLGTYYITFPSSGAAYIYRDRVERLLRLAQAKMKDKTGLWVTKVNPVLINKKTNPAVEVERFTLLPGSYPSKPEIKSKRVRKMAWQKVMDRIVEKSSIKRNPSHVLLELPQASFSASELKAIIKQDGIESGHNWQIDVFSLRETMNFDRGVTTDTLRVPLTRGSPEFRRKLDSRFVLTCATPEVAWRFIRNWNQRILEYDGGDEVIQRNRVKASYIET</sequence>
<reference evidence="2" key="1">
    <citation type="journal article" date="2012" name="Mol. Plant Microbe Interact.">
        <title>A highly conserved effector in Fusarium oxysporum is required for full virulence on Arabidopsis.</title>
        <authorList>
            <person name="Thatcher L.F."/>
            <person name="Gardiner D.M."/>
            <person name="Kazan K."/>
            <person name="Manners J."/>
        </authorList>
    </citation>
    <scope>NUCLEOTIDE SEQUENCE [LARGE SCALE GENOMIC DNA]</scope>
    <source>
        <strain evidence="2">Fo5176</strain>
    </source>
</reference>
<organism evidence="2">
    <name type="scientific">Fusarium oxysporum (strain Fo5176)</name>
    <name type="common">Fusarium vascular wilt</name>
    <dbReference type="NCBI Taxonomy" id="660025"/>
    <lineage>
        <taxon>Eukaryota</taxon>
        <taxon>Fungi</taxon>
        <taxon>Dikarya</taxon>
        <taxon>Ascomycota</taxon>
        <taxon>Pezizomycotina</taxon>
        <taxon>Sordariomycetes</taxon>
        <taxon>Hypocreomycetidae</taxon>
        <taxon>Hypocreales</taxon>
        <taxon>Nectriaceae</taxon>
        <taxon>Fusarium</taxon>
        <taxon>Fusarium oxysporum species complex</taxon>
    </lineage>
</organism>
<dbReference type="STRING" id="660025.F9FBR9"/>
<name>F9FBR9_FUSOF</name>
<comment type="caution">
    <text evidence="2">The sequence shown here is derived from an EMBL/GenBank/DDBJ whole genome shotgun (WGS) entry which is preliminary data.</text>
</comment>
<feature type="region of interest" description="Disordered" evidence="1">
    <location>
        <begin position="1"/>
        <end position="29"/>
    </location>
</feature>
<dbReference type="AlphaFoldDB" id="F9FBR9"/>
<dbReference type="EMBL" id="AFQF01001249">
    <property type="protein sequence ID" value="EGU85700.1"/>
    <property type="molecule type" value="Genomic_DNA"/>
</dbReference>
<dbReference type="PaxDb" id="5507-FOXG_08500P0"/>